<evidence type="ECO:0000256" key="5">
    <source>
        <dbReference type="ARBA" id="ARBA00022842"/>
    </source>
</evidence>
<dbReference type="InterPro" id="IPR002582">
    <property type="entry name" value="ACPS"/>
</dbReference>
<feature type="binding site" evidence="8">
    <location>
        <position position="56"/>
    </location>
    <ligand>
        <name>Mg(2+)</name>
        <dbReference type="ChEBI" id="CHEBI:18420"/>
    </ligand>
</feature>
<dbReference type="InterPro" id="IPR037143">
    <property type="entry name" value="4-PPantetheinyl_Trfase_dom_sf"/>
</dbReference>
<dbReference type="EC" id="2.7.8.7" evidence="8"/>
<dbReference type="Pfam" id="PF01648">
    <property type="entry name" value="ACPS"/>
    <property type="match status" value="1"/>
</dbReference>
<evidence type="ECO:0000256" key="7">
    <source>
        <dbReference type="ARBA" id="ARBA00023160"/>
    </source>
</evidence>
<dbReference type="NCBIfam" id="NF000832">
    <property type="entry name" value="PRK00070.3-2"/>
    <property type="match status" value="1"/>
</dbReference>
<keyword evidence="8" id="KW-0963">Cytoplasm</keyword>
<sequence>MIIGVGIDVVPVERFAESLTRTPGLRDRLFTEAEQHTPSGTLRTGESLAARFAAKEALAKALGAPGDLYWHDAEVTVGEHGRPHLEVRGTVAGRAAQLGVTSWHISLSHDGGMASAVVVAEGVLRTDETA</sequence>
<evidence type="ECO:0000256" key="1">
    <source>
        <dbReference type="ARBA" id="ARBA00022516"/>
    </source>
</evidence>
<dbReference type="HAMAP" id="MF_00101">
    <property type="entry name" value="AcpS"/>
    <property type="match status" value="1"/>
</dbReference>
<keyword evidence="7 8" id="KW-0275">Fatty acid biosynthesis</keyword>
<comment type="function">
    <text evidence="8">Transfers the 4'-phosphopantetheine moiety from coenzyme A to a Ser of acyl-carrier-protein.</text>
</comment>
<evidence type="ECO:0000256" key="3">
    <source>
        <dbReference type="ARBA" id="ARBA00022723"/>
    </source>
</evidence>
<keyword evidence="6 8" id="KW-0443">Lipid metabolism</keyword>
<evidence type="ECO:0000256" key="2">
    <source>
        <dbReference type="ARBA" id="ARBA00022679"/>
    </source>
</evidence>
<evidence type="ECO:0000313" key="10">
    <source>
        <dbReference type="EMBL" id="GAA3154981.1"/>
    </source>
</evidence>
<dbReference type="InterPro" id="IPR004568">
    <property type="entry name" value="Ppantetheine-prot_Trfase_dom"/>
</dbReference>
<dbReference type="NCBIfam" id="TIGR00556">
    <property type="entry name" value="pantethn_trn"/>
    <property type="match status" value="1"/>
</dbReference>
<comment type="catalytic activity">
    <reaction evidence="8">
        <text>apo-[ACP] + CoA = holo-[ACP] + adenosine 3',5'-bisphosphate + H(+)</text>
        <dbReference type="Rhea" id="RHEA:12068"/>
        <dbReference type="Rhea" id="RHEA-COMP:9685"/>
        <dbReference type="Rhea" id="RHEA-COMP:9690"/>
        <dbReference type="ChEBI" id="CHEBI:15378"/>
        <dbReference type="ChEBI" id="CHEBI:29999"/>
        <dbReference type="ChEBI" id="CHEBI:57287"/>
        <dbReference type="ChEBI" id="CHEBI:58343"/>
        <dbReference type="ChEBI" id="CHEBI:64479"/>
        <dbReference type="EC" id="2.7.8.7"/>
    </reaction>
</comment>
<gene>
    <name evidence="8" type="primary">acpS</name>
    <name evidence="10" type="ORF">GCM10010531_02670</name>
</gene>
<feature type="domain" description="4'-phosphopantetheinyl transferase" evidence="9">
    <location>
        <begin position="4"/>
        <end position="105"/>
    </location>
</feature>
<dbReference type="InterPro" id="IPR008278">
    <property type="entry name" value="4-PPantetheinyl_Trfase_dom"/>
</dbReference>
<keyword evidence="3 8" id="KW-0479">Metal-binding</keyword>
<evidence type="ECO:0000256" key="6">
    <source>
        <dbReference type="ARBA" id="ARBA00023098"/>
    </source>
</evidence>
<comment type="similarity">
    <text evidence="8">Belongs to the P-Pant transferase superfamily. AcpS family.</text>
</comment>
<dbReference type="Proteomes" id="UP001499924">
    <property type="component" value="Unassembled WGS sequence"/>
</dbReference>
<evidence type="ECO:0000313" key="11">
    <source>
        <dbReference type="Proteomes" id="UP001499924"/>
    </source>
</evidence>
<feature type="binding site" evidence="8">
    <location>
        <position position="8"/>
    </location>
    <ligand>
        <name>Mg(2+)</name>
        <dbReference type="ChEBI" id="CHEBI:18420"/>
    </ligand>
</feature>
<comment type="caution">
    <text evidence="10">The sequence shown here is derived from an EMBL/GenBank/DDBJ whole genome shotgun (WGS) entry which is preliminary data.</text>
</comment>
<keyword evidence="5 8" id="KW-0460">Magnesium</keyword>
<dbReference type="SUPFAM" id="SSF56214">
    <property type="entry name" value="4'-phosphopantetheinyl transferase"/>
    <property type="match status" value="1"/>
</dbReference>
<name>A0ABP6NRM0_9ACTN</name>
<keyword evidence="4 8" id="KW-0276">Fatty acid metabolism</keyword>
<dbReference type="NCBIfam" id="TIGR00516">
    <property type="entry name" value="acpS"/>
    <property type="match status" value="1"/>
</dbReference>
<comment type="subcellular location">
    <subcellularLocation>
        <location evidence="8">Cytoplasm</location>
    </subcellularLocation>
</comment>
<evidence type="ECO:0000256" key="4">
    <source>
        <dbReference type="ARBA" id="ARBA00022832"/>
    </source>
</evidence>
<comment type="cofactor">
    <cofactor evidence="8">
        <name>Mg(2+)</name>
        <dbReference type="ChEBI" id="CHEBI:18420"/>
    </cofactor>
</comment>
<proteinExistence type="inferred from homology"/>
<organism evidence="10 11">
    <name type="scientific">Blastococcus jejuensis</name>
    <dbReference type="NCBI Taxonomy" id="351224"/>
    <lineage>
        <taxon>Bacteria</taxon>
        <taxon>Bacillati</taxon>
        <taxon>Actinomycetota</taxon>
        <taxon>Actinomycetes</taxon>
        <taxon>Geodermatophilales</taxon>
        <taxon>Geodermatophilaceae</taxon>
        <taxon>Blastococcus</taxon>
    </lineage>
</organism>
<dbReference type="EMBL" id="BAAAVV010000001">
    <property type="protein sequence ID" value="GAA3154981.1"/>
    <property type="molecule type" value="Genomic_DNA"/>
</dbReference>
<accession>A0ABP6NRM0</accession>
<dbReference type="Gene3D" id="3.90.470.20">
    <property type="entry name" value="4'-phosphopantetheinyl transferase domain"/>
    <property type="match status" value="1"/>
</dbReference>
<keyword evidence="1 8" id="KW-0444">Lipid biosynthesis</keyword>
<keyword evidence="11" id="KW-1185">Reference proteome</keyword>
<dbReference type="RefSeq" id="WP_344686681.1">
    <property type="nucleotide sequence ID" value="NZ_BAAAVV010000001.1"/>
</dbReference>
<keyword evidence="2 8" id="KW-0808">Transferase</keyword>
<evidence type="ECO:0000259" key="9">
    <source>
        <dbReference type="Pfam" id="PF01648"/>
    </source>
</evidence>
<protein>
    <recommendedName>
        <fullName evidence="8">Holo-[acyl-carrier-protein] synthase</fullName>
        <shortName evidence="8">Holo-ACP synthase</shortName>
        <ecNumber evidence="8">2.7.8.7</ecNumber>
    </recommendedName>
    <alternativeName>
        <fullName evidence="8">4'-phosphopantetheinyl transferase AcpS</fullName>
    </alternativeName>
</protein>
<evidence type="ECO:0000256" key="8">
    <source>
        <dbReference type="HAMAP-Rule" id="MF_00101"/>
    </source>
</evidence>
<reference evidence="11" key="1">
    <citation type="journal article" date="2019" name="Int. J. Syst. Evol. Microbiol.">
        <title>The Global Catalogue of Microorganisms (GCM) 10K type strain sequencing project: providing services to taxonomists for standard genome sequencing and annotation.</title>
        <authorList>
            <consortium name="The Broad Institute Genomics Platform"/>
            <consortium name="The Broad Institute Genome Sequencing Center for Infectious Disease"/>
            <person name="Wu L."/>
            <person name="Ma J."/>
        </authorList>
    </citation>
    <scope>NUCLEOTIDE SEQUENCE [LARGE SCALE GENOMIC DNA]</scope>
    <source>
        <strain evidence="11">JCM 15614</strain>
    </source>
</reference>